<feature type="transmembrane region" description="Helical" evidence="11">
    <location>
        <begin position="20"/>
        <end position="38"/>
    </location>
</feature>
<keyword evidence="9" id="KW-0050">Antiport</keyword>
<dbReference type="PANTHER" id="PTHR10110">
    <property type="entry name" value="SODIUM/HYDROGEN EXCHANGER"/>
    <property type="match status" value="1"/>
</dbReference>
<dbReference type="InterPro" id="IPR004709">
    <property type="entry name" value="NaH_exchanger"/>
</dbReference>
<dbReference type="PRINTS" id="PR01084">
    <property type="entry name" value="NAHEXCHNGR"/>
</dbReference>
<feature type="transmembrane region" description="Helical" evidence="11">
    <location>
        <begin position="50"/>
        <end position="68"/>
    </location>
</feature>
<keyword evidence="8 9" id="KW-0739">Sodium transport</keyword>
<keyword evidence="3 9" id="KW-0812">Transmembrane</keyword>
<comment type="similarity">
    <text evidence="9">Belongs to the monovalent cation:proton antiporter 1 (CPA1) transporter (TC 2.A.36) family.</text>
</comment>
<feature type="transmembrane region" description="Helical" evidence="11">
    <location>
        <begin position="118"/>
        <end position="141"/>
    </location>
</feature>
<keyword evidence="14" id="KW-1185">Reference proteome</keyword>
<feature type="transmembrane region" description="Helical" evidence="11">
    <location>
        <begin position="337"/>
        <end position="360"/>
    </location>
</feature>
<organism evidence="13 14">
    <name type="scientific">Oikopleura dioica</name>
    <name type="common">Tunicate</name>
    <dbReference type="NCBI Taxonomy" id="34765"/>
    <lineage>
        <taxon>Eukaryota</taxon>
        <taxon>Metazoa</taxon>
        <taxon>Chordata</taxon>
        <taxon>Tunicata</taxon>
        <taxon>Appendicularia</taxon>
        <taxon>Copelata</taxon>
        <taxon>Oikopleuridae</taxon>
        <taxon>Oikopleura</taxon>
    </lineage>
</organism>
<feature type="region of interest" description="Disordered" evidence="10">
    <location>
        <begin position="804"/>
        <end position="838"/>
    </location>
</feature>
<keyword evidence="5" id="KW-0915">Sodium</keyword>
<keyword evidence="7 11" id="KW-0472">Membrane</keyword>
<feature type="transmembrane region" description="Helical" evidence="11">
    <location>
        <begin position="221"/>
        <end position="242"/>
    </location>
</feature>
<feature type="domain" description="Cation/H+ exchanger transmembrane" evidence="12">
    <location>
        <begin position="33"/>
        <end position="429"/>
    </location>
</feature>
<name>A0ABN7RLL7_OIKDI</name>
<feature type="compositionally biased region" description="Basic and acidic residues" evidence="10">
    <location>
        <begin position="811"/>
        <end position="823"/>
    </location>
</feature>
<feature type="compositionally biased region" description="Polar residues" evidence="10">
    <location>
        <begin position="692"/>
        <end position="701"/>
    </location>
</feature>
<keyword evidence="4 11" id="KW-1133">Transmembrane helix</keyword>
<feature type="transmembrane region" description="Helical" evidence="11">
    <location>
        <begin position="273"/>
        <end position="290"/>
    </location>
</feature>
<feature type="compositionally biased region" description="Polar residues" evidence="10">
    <location>
        <begin position="827"/>
        <end position="838"/>
    </location>
</feature>
<dbReference type="InterPro" id="IPR018422">
    <property type="entry name" value="Cation/H_exchanger_CPA1"/>
</dbReference>
<evidence type="ECO:0000256" key="1">
    <source>
        <dbReference type="ARBA" id="ARBA00004141"/>
    </source>
</evidence>
<sequence>MEETSELLPIIGLNWDEVKIPLVISLWILFAGIAKIGFHYANRVAPRVPECCLLICLGLIVGGIIYAVRDDSNHNDFLTIAEHLFTPHTFFLIILPPIVLEAGYFMPKDAFFNNIGTILTYAIIGTLLNSFATGLSLYGVYKGGLMPGLDDSHDRPMGILESVIAVFEEIHVNVVLYICVFGESLLNDGVAVVLYKVYESFLEMPEGSVNATNIFRAVLKFFVVAGGGTLLGIVFGFFGAFITKYTIHVRIIEPTFVFIVCYIAYLTAECVDFSAILSIVFCGFTMISYVEHNISGKSHTTVKYGMKMVANICEITIFMFLGISAISDFWIHWNTGFVFWTVLFITVYRFMSVYGLTYLLNKGRLEPIGKVDQFVMAYGGLRGGIAFALTKLTSIQLVPQINVMLCACLVVIFFTSFIQGASVGPIVEWLNVKKGDAEKRGMDEEVVYRAIDHVVSGIEDVIGHHGMHWWMHKLSEFNAKRINPIFTRDAWRLADQEILDIYHRMNLRDATKIINKADTGIMLNRSEQKLAELMLQGNSLPDMNPQDSSSSNLRLNLDENADLGKFDKKECIKVKHDANLHHMLVDHLYPTRQNMKTHEMLRTRRGHIPAESKICHQKQEIFFRRKIQEESRLYRSHSLRLGSKKRQRTLTTTYEEDLSKDDCLPIVEKNYLTLPSAFYDRRPSAMDAFDDSSVSQTSQYHKNSKDPKKKGRYEKVAGDLVETESERALKKKGLEKMDDIVEEEDLVEIVADGSPESPDEGITLNIDYTSTDLSRTESPEVNGNITAKNDDDTLVLAQTELPWKSNSRISVEADPRTNTETGRRYRTTSNISGTSQEQ</sequence>
<evidence type="ECO:0000256" key="2">
    <source>
        <dbReference type="ARBA" id="ARBA00022448"/>
    </source>
</evidence>
<evidence type="ECO:0000259" key="12">
    <source>
        <dbReference type="Pfam" id="PF00999"/>
    </source>
</evidence>
<dbReference type="InterPro" id="IPR006153">
    <property type="entry name" value="Cation/H_exchanger_TM"/>
</dbReference>
<evidence type="ECO:0000256" key="5">
    <source>
        <dbReference type="ARBA" id="ARBA00023053"/>
    </source>
</evidence>
<evidence type="ECO:0000256" key="11">
    <source>
        <dbReference type="SAM" id="Phobius"/>
    </source>
</evidence>
<keyword evidence="6 9" id="KW-0406">Ion transport</keyword>
<gene>
    <name evidence="13" type="ORF">OKIOD_LOCUS1208</name>
</gene>
<protein>
    <recommendedName>
        <fullName evidence="9">Sodium/hydrogen exchanger</fullName>
    </recommendedName>
</protein>
<comment type="subcellular location">
    <subcellularLocation>
        <location evidence="1">Membrane</location>
        <topology evidence="1">Multi-pass membrane protein</topology>
    </subcellularLocation>
</comment>
<evidence type="ECO:0000256" key="4">
    <source>
        <dbReference type="ARBA" id="ARBA00022989"/>
    </source>
</evidence>
<evidence type="ECO:0000256" key="6">
    <source>
        <dbReference type="ARBA" id="ARBA00023065"/>
    </source>
</evidence>
<dbReference type="NCBIfam" id="TIGR00840">
    <property type="entry name" value="b_cpa1"/>
    <property type="match status" value="1"/>
</dbReference>
<dbReference type="EMBL" id="OU015568">
    <property type="protein sequence ID" value="CAG5080572.1"/>
    <property type="molecule type" value="Genomic_DNA"/>
</dbReference>
<dbReference type="PANTHER" id="PTHR10110:SF98">
    <property type="entry name" value="SODIUM_HYDROGEN EXCHANGER"/>
    <property type="match status" value="1"/>
</dbReference>
<evidence type="ECO:0000256" key="8">
    <source>
        <dbReference type="ARBA" id="ARBA00023201"/>
    </source>
</evidence>
<evidence type="ECO:0000256" key="7">
    <source>
        <dbReference type="ARBA" id="ARBA00023136"/>
    </source>
</evidence>
<evidence type="ECO:0000256" key="10">
    <source>
        <dbReference type="SAM" id="MobiDB-lite"/>
    </source>
</evidence>
<feature type="transmembrane region" description="Helical" evidence="11">
    <location>
        <begin position="88"/>
        <end position="106"/>
    </location>
</feature>
<keyword evidence="2 9" id="KW-0813">Transport</keyword>
<accession>A0ABN7RLL7</accession>
<dbReference type="Gene3D" id="6.10.140.1330">
    <property type="match status" value="1"/>
</dbReference>
<feature type="transmembrane region" description="Helical" evidence="11">
    <location>
        <begin position="311"/>
        <end position="331"/>
    </location>
</feature>
<feature type="transmembrane region" description="Helical" evidence="11">
    <location>
        <begin position="401"/>
        <end position="418"/>
    </location>
</feature>
<feature type="region of interest" description="Disordered" evidence="10">
    <location>
        <begin position="689"/>
        <end position="714"/>
    </location>
</feature>
<evidence type="ECO:0000256" key="9">
    <source>
        <dbReference type="RuleBase" id="RU003722"/>
    </source>
</evidence>
<dbReference type="Pfam" id="PF00999">
    <property type="entry name" value="Na_H_Exchanger"/>
    <property type="match status" value="1"/>
</dbReference>
<evidence type="ECO:0000313" key="13">
    <source>
        <dbReference type="EMBL" id="CAG5080572.1"/>
    </source>
</evidence>
<feature type="transmembrane region" description="Helical" evidence="11">
    <location>
        <begin position="249"/>
        <end position="267"/>
    </location>
</feature>
<evidence type="ECO:0000256" key="3">
    <source>
        <dbReference type="ARBA" id="ARBA00022692"/>
    </source>
</evidence>
<reference evidence="13 14" key="1">
    <citation type="submission" date="2021-04" db="EMBL/GenBank/DDBJ databases">
        <authorList>
            <person name="Bliznina A."/>
        </authorList>
    </citation>
    <scope>NUCLEOTIDE SEQUENCE [LARGE SCALE GENOMIC DNA]</scope>
</reference>
<evidence type="ECO:0000313" key="14">
    <source>
        <dbReference type="Proteomes" id="UP001158576"/>
    </source>
</evidence>
<dbReference type="Proteomes" id="UP001158576">
    <property type="component" value="Chromosome PAR"/>
</dbReference>
<proteinExistence type="inferred from homology"/>